<evidence type="ECO:0000256" key="1">
    <source>
        <dbReference type="SAM" id="Phobius"/>
    </source>
</evidence>
<dbReference type="InterPro" id="IPR023393">
    <property type="entry name" value="START-like_dom_sf"/>
</dbReference>
<dbReference type="HOGENOM" id="CLU_1521803_0_0_2"/>
<dbReference type="EMBL" id="CP010868">
    <property type="protein sequence ID" value="AJM91286.1"/>
    <property type="molecule type" value="Genomic_DNA"/>
</dbReference>
<dbReference type="PATRIC" id="fig|1582439.9.peg.62"/>
<gene>
    <name evidence="3" type="ORF">NPIRD3C_0062</name>
</gene>
<proteinExistence type="predicted"/>
<sequence>MISKQQTLLLCIYSAIFISLVIYVTLPTEYREITTEKNFVKIVNIEKKQLFDLMADVSNYPSVLRENFLDVEIIEQNSNVLVAKETIYENGITATLTVKHIVTPYENHVLEILDGDAKGTKITIIFEDVDYGTKVSIKSEMHLTGLLIPFAYLPDSNLNHATNTVIDSFVNYIKNN</sequence>
<reference evidence="3 4" key="2">
    <citation type="journal article" date="2016" name="ISME J.">
        <title>Physiological and genomic characterization of two novel marine thaumarchaeal strains indicates niche differentiation.</title>
        <authorList>
            <person name="Bayer B."/>
            <person name="Vojvoda J."/>
            <person name="Offre P."/>
            <person name="Alves R.J."/>
            <person name="Elisabeth N.H."/>
            <person name="Garcia J.A."/>
            <person name="Volland J.M."/>
            <person name="Srivastava A."/>
            <person name="Schleper C."/>
            <person name="Herndl G.J."/>
        </authorList>
    </citation>
    <scope>NUCLEOTIDE SEQUENCE [LARGE SCALE GENOMIC DNA]</scope>
    <source>
        <strain evidence="3 4">D3C</strain>
    </source>
</reference>
<evidence type="ECO:0000313" key="3">
    <source>
        <dbReference type="EMBL" id="AJM91286.1"/>
    </source>
</evidence>
<keyword evidence="1" id="KW-1133">Transmembrane helix</keyword>
<dbReference type="Pfam" id="PF03364">
    <property type="entry name" value="Polyketide_cyc"/>
    <property type="match status" value="1"/>
</dbReference>
<feature type="domain" description="Coenzyme Q-binding protein COQ10 START" evidence="2">
    <location>
        <begin position="46"/>
        <end position="144"/>
    </location>
</feature>
<reference evidence="4" key="1">
    <citation type="submission" date="2015-02" db="EMBL/GenBank/DDBJ databases">
        <title>Characterization of two novel Thaumarchaeota isolated from the Northern Adriatic Sea.</title>
        <authorList>
            <person name="Bayer B."/>
            <person name="Vojvoda J."/>
            <person name="Offre P."/>
            <person name="Srivastava A."/>
            <person name="Elisabeth N."/>
            <person name="Garcia J.A.L."/>
            <person name="Schleper C."/>
            <person name="Herndl G.J."/>
        </authorList>
    </citation>
    <scope>NUCLEOTIDE SEQUENCE [LARGE SCALE GENOMIC DNA]</scope>
    <source>
        <strain evidence="4">D3C</strain>
    </source>
</reference>
<dbReference type="Proteomes" id="UP000032027">
    <property type="component" value="Chromosome"/>
</dbReference>
<organism evidence="3 4">
    <name type="scientific">Nitrosopumilus piranensis</name>
    <dbReference type="NCBI Taxonomy" id="1582439"/>
    <lineage>
        <taxon>Archaea</taxon>
        <taxon>Nitrososphaerota</taxon>
        <taxon>Nitrososphaeria</taxon>
        <taxon>Nitrosopumilales</taxon>
        <taxon>Nitrosopumilaceae</taxon>
        <taxon>Nitrosopumilus</taxon>
    </lineage>
</organism>
<dbReference type="Gene3D" id="3.30.530.20">
    <property type="match status" value="1"/>
</dbReference>
<accession>A0A0C5BSK0</accession>
<dbReference type="SUPFAM" id="SSF55961">
    <property type="entry name" value="Bet v1-like"/>
    <property type="match status" value="1"/>
</dbReference>
<keyword evidence="1" id="KW-0472">Membrane</keyword>
<dbReference type="GeneID" id="41599235"/>
<dbReference type="RefSeq" id="WP_148702315.1">
    <property type="nucleotide sequence ID" value="NZ_CP010868.1"/>
</dbReference>
<keyword evidence="1" id="KW-0812">Transmembrane</keyword>
<dbReference type="STRING" id="1582439.NPIRD3C_0062"/>
<feature type="transmembrane region" description="Helical" evidence="1">
    <location>
        <begin position="7"/>
        <end position="26"/>
    </location>
</feature>
<keyword evidence="4" id="KW-1185">Reference proteome</keyword>
<dbReference type="AlphaFoldDB" id="A0A0C5BSK0"/>
<dbReference type="InterPro" id="IPR005031">
    <property type="entry name" value="COQ10_START"/>
</dbReference>
<protein>
    <recommendedName>
        <fullName evidence="2">Coenzyme Q-binding protein COQ10 START domain-containing protein</fullName>
    </recommendedName>
</protein>
<dbReference type="KEGG" id="nid:NPIRD3C_0062"/>
<reference evidence="3 4" key="3">
    <citation type="journal article" date="2019" name="Int. J. Syst. Evol. Microbiol.">
        <title>Nitrosopumilus adriaticus sp. nov. and Nitrosopumilus piranensis sp. nov., two ammonia-oxidizing archaea from the Adriatic Sea and members of the class Nitrososphaeria.</title>
        <authorList>
            <person name="Bayer B."/>
            <person name="Vojvoda J."/>
            <person name="Reinthaler T."/>
            <person name="Reyes C."/>
            <person name="Pinto M."/>
            <person name="Herndl G.J."/>
        </authorList>
    </citation>
    <scope>NUCLEOTIDE SEQUENCE [LARGE SCALE GENOMIC DNA]</scope>
    <source>
        <strain evidence="3 4">D3C</strain>
    </source>
</reference>
<evidence type="ECO:0000259" key="2">
    <source>
        <dbReference type="Pfam" id="PF03364"/>
    </source>
</evidence>
<name>A0A0C5BSK0_9ARCH</name>
<evidence type="ECO:0000313" key="4">
    <source>
        <dbReference type="Proteomes" id="UP000032027"/>
    </source>
</evidence>